<proteinExistence type="predicted"/>
<evidence type="ECO:0000313" key="1">
    <source>
        <dbReference type="EMBL" id="KAK0598177.1"/>
    </source>
</evidence>
<dbReference type="EMBL" id="JAUESC010000004">
    <property type="protein sequence ID" value="KAK0598177.1"/>
    <property type="molecule type" value="Genomic_DNA"/>
</dbReference>
<reference evidence="1" key="2">
    <citation type="submission" date="2023-06" db="EMBL/GenBank/DDBJ databases">
        <authorList>
            <person name="Swenson N.G."/>
            <person name="Wegrzyn J.L."/>
            <person name="Mcevoy S.L."/>
        </authorList>
    </citation>
    <scope>NUCLEOTIDE SEQUENCE</scope>
    <source>
        <strain evidence="1">NS2018</strain>
        <tissue evidence="1">Leaf</tissue>
    </source>
</reference>
<gene>
    <name evidence="1" type="ORF">LWI29_032286</name>
</gene>
<keyword evidence="2" id="KW-1185">Reference proteome</keyword>
<dbReference type="Proteomes" id="UP001168877">
    <property type="component" value="Unassembled WGS sequence"/>
</dbReference>
<comment type="caution">
    <text evidence="1">The sequence shown here is derived from an EMBL/GenBank/DDBJ whole genome shotgun (WGS) entry which is preliminary data.</text>
</comment>
<protein>
    <submittedName>
        <fullName evidence="1">Uncharacterized protein</fullName>
    </submittedName>
</protein>
<dbReference type="AlphaFoldDB" id="A0AA39SPN1"/>
<accession>A0AA39SPN1</accession>
<name>A0AA39SPN1_ACESA</name>
<organism evidence="1 2">
    <name type="scientific">Acer saccharum</name>
    <name type="common">Sugar maple</name>
    <dbReference type="NCBI Taxonomy" id="4024"/>
    <lineage>
        <taxon>Eukaryota</taxon>
        <taxon>Viridiplantae</taxon>
        <taxon>Streptophyta</taxon>
        <taxon>Embryophyta</taxon>
        <taxon>Tracheophyta</taxon>
        <taxon>Spermatophyta</taxon>
        <taxon>Magnoliopsida</taxon>
        <taxon>eudicotyledons</taxon>
        <taxon>Gunneridae</taxon>
        <taxon>Pentapetalae</taxon>
        <taxon>rosids</taxon>
        <taxon>malvids</taxon>
        <taxon>Sapindales</taxon>
        <taxon>Sapindaceae</taxon>
        <taxon>Hippocastanoideae</taxon>
        <taxon>Acereae</taxon>
        <taxon>Acer</taxon>
    </lineage>
</organism>
<evidence type="ECO:0000313" key="2">
    <source>
        <dbReference type="Proteomes" id="UP001168877"/>
    </source>
</evidence>
<reference evidence="1" key="1">
    <citation type="journal article" date="2022" name="Plant J.">
        <title>Strategies of tolerance reflected in two North American maple genomes.</title>
        <authorList>
            <person name="McEvoy S.L."/>
            <person name="Sezen U.U."/>
            <person name="Trouern-Trend A."/>
            <person name="McMahon S.M."/>
            <person name="Schaberg P.G."/>
            <person name="Yang J."/>
            <person name="Wegrzyn J.L."/>
            <person name="Swenson N.G."/>
        </authorList>
    </citation>
    <scope>NUCLEOTIDE SEQUENCE</scope>
    <source>
        <strain evidence="1">NS2018</strain>
    </source>
</reference>
<sequence>MLNTVSQHPNSTTIDSWVPSNLTVKFPSQCQSAPSTVVLTPELSPCIDSSISLQAAVHQAPSTPATVTPEAPSAVAATLENPATLHQPTSSLLTPLLLLHERVLEMGL</sequence>